<feature type="transmembrane region" description="Helical" evidence="5">
    <location>
        <begin position="202"/>
        <end position="226"/>
    </location>
</feature>
<proteinExistence type="predicted"/>
<keyword evidence="2 5" id="KW-0812">Transmembrane</keyword>
<comment type="subcellular location">
    <subcellularLocation>
        <location evidence="1">Membrane</location>
        <topology evidence="1">Multi-pass membrane protein</topology>
    </subcellularLocation>
</comment>
<evidence type="ECO:0000313" key="8">
    <source>
        <dbReference type="EMBL" id="VEH85209.1"/>
    </source>
</evidence>
<reference evidence="8 10" key="2">
    <citation type="submission" date="2018-12" db="EMBL/GenBank/DDBJ databases">
        <authorList>
            <consortium name="Pathogen Informatics"/>
        </authorList>
    </citation>
    <scope>NUCLEOTIDE SEQUENCE [LARGE SCALE GENOMIC DNA]</scope>
    <source>
        <strain evidence="8 10">NCTC12735</strain>
        <plasmid evidence="10">11</plasmid>
    </source>
</reference>
<evidence type="ECO:0000256" key="1">
    <source>
        <dbReference type="ARBA" id="ARBA00004141"/>
    </source>
</evidence>
<feature type="transmembrane region" description="Helical" evidence="5">
    <location>
        <begin position="138"/>
        <end position="159"/>
    </location>
</feature>
<evidence type="ECO:0000256" key="4">
    <source>
        <dbReference type="ARBA" id="ARBA00023136"/>
    </source>
</evidence>
<dbReference type="Proteomes" id="UP000054859">
    <property type="component" value="Unassembled WGS sequence"/>
</dbReference>
<dbReference type="EMBL" id="LNKA01000001">
    <property type="protein sequence ID" value="KTC65594.1"/>
    <property type="molecule type" value="Genomic_DNA"/>
</dbReference>
<reference evidence="7 9" key="1">
    <citation type="submission" date="2015-11" db="EMBL/GenBank/DDBJ databases">
        <title>Identification of large and diverse effector repertoires of 38 Legionella species.</title>
        <authorList>
            <person name="Burstein D."/>
            <person name="Amaro F."/>
            <person name="Zusman T."/>
            <person name="Lifshitz Z."/>
            <person name="Cohen O."/>
            <person name="Gilbert J.A."/>
            <person name="Pupko T."/>
            <person name="Shuman H.A."/>
            <person name="Segal G."/>
        </authorList>
    </citation>
    <scope>NUCLEOTIDE SEQUENCE [LARGE SCALE GENOMIC DNA]</scope>
    <source>
        <strain evidence="7 9">1762-AUS-E</strain>
    </source>
</reference>
<dbReference type="PANTHER" id="PTHR32322">
    <property type="entry name" value="INNER MEMBRANE TRANSPORTER"/>
    <property type="match status" value="1"/>
</dbReference>
<dbReference type="EMBL" id="LR134420">
    <property type="protein sequence ID" value="VEH85209.1"/>
    <property type="molecule type" value="Genomic_DNA"/>
</dbReference>
<dbReference type="Proteomes" id="UP000281170">
    <property type="component" value="Plasmid 11"/>
</dbReference>
<dbReference type="SUPFAM" id="SSF103481">
    <property type="entry name" value="Multidrug resistance efflux transporter EmrE"/>
    <property type="match status" value="2"/>
</dbReference>
<feature type="transmembrane region" description="Helical" evidence="5">
    <location>
        <begin position="7"/>
        <end position="26"/>
    </location>
</feature>
<keyword evidence="9" id="KW-1185">Reference proteome</keyword>
<dbReference type="PATRIC" id="fig|45056.6.peg.259"/>
<keyword evidence="4 5" id="KW-0472">Membrane</keyword>
<feature type="transmembrane region" description="Helical" evidence="5">
    <location>
        <begin position="88"/>
        <end position="108"/>
    </location>
</feature>
<dbReference type="OrthoDB" id="7158585at2"/>
<dbReference type="PANTHER" id="PTHR32322:SF9">
    <property type="entry name" value="AMINO-ACID METABOLITE EFFLUX PUMP-RELATED"/>
    <property type="match status" value="1"/>
</dbReference>
<gene>
    <name evidence="8" type="primary">eamA</name>
    <name evidence="7" type="ORF">Lade_0252</name>
    <name evidence="8" type="ORF">NCTC12735_00834</name>
</gene>
<feature type="transmembrane region" description="Helical" evidence="5">
    <location>
        <begin position="115"/>
        <end position="132"/>
    </location>
</feature>
<sequence>MPISHLLCTLLVVVIWGLNFIFVKFALDEMSPLMLCALRFLLASLPAIFFIKPPAIPFRMVATYGLIMFAMQFSFFFLGMHAGMTPGLASLVMQVQVFFSMLFAAIFLKDKPVPIQVFGALLAFGGIAIVALHCDQNVTISGFILILLAAATWGFGNLITKKAKKINMMALVVWGSFVASIPLTVLAFLFEGPETIFTSLRAISIWGVVSVLYIVYFSTWIGYGVWNWLISRYPVNTIVPFTLLVPVVGLVSSVIILDEPFQQWKLLASIMVLTGLCFHIVSARFASPVKETIANSQ</sequence>
<organism evidence="7 9">
    <name type="scientific">Legionella adelaidensis</name>
    <dbReference type="NCBI Taxonomy" id="45056"/>
    <lineage>
        <taxon>Bacteria</taxon>
        <taxon>Pseudomonadati</taxon>
        <taxon>Pseudomonadota</taxon>
        <taxon>Gammaproteobacteria</taxon>
        <taxon>Legionellales</taxon>
        <taxon>Legionellaceae</taxon>
        <taxon>Legionella</taxon>
    </lineage>
</organism>
<evidence type="ECO:0000313" key="10">
    <source>
        <dbReference type="Proteomes" id="UP000281170"/>
    </source>
</evidence>
<feature type="domain" description="EamA" evidence="6">
    <location>
        <begin position="141"/>
        <end position="278"/>
    </location>
</feature>
<evidence type="ECO:0000313" key="7">
    <source>
        <dbReference type="EMBL" id="KTC65594.1"/>
    </source>
</evidence>
<evidence type="ECO:0000259" key="6">
    <source>
        <dbReference type="Pfam" id="PF00892"/>
    </source>
</evidence>
<geneLocation type="plasmid" evidence="8 10">
    <name>11</name>
</geneLocation>
<evidence type="ECO:0000256" key="5">
    <source>
        <dbReference type="SAM" id="Phobius"/>
    </source>
</evidence>
<dbReference type="Pfam" id="PF00892">
    <property type="entry name" value="EamA"/>
    <property type="match status" value="2"/>
</dbReference>
<dbReference type="InterPro" id="IPR050638">
    <property type="entry name" value="AA-Vitamin_Transporters"/>
</dbReference>
<feature type="transmembrane region" description="Helical" evidence="5">
    <location>
        <begin position="238"/>
        <end position="257"/>
    </location>
</feature>
<dbReference type="RefSeq" id="WP_058461344.1">
    <property type="nucleotide sequence ID" value="NZ_CAAAHS010000008.1"/>
</dbReference>
<evidence type="ECO:0000256" key="2">
    <source>
        <dbReference type="ARBA" id="ARBA00022692"/>
    </source>
</evidence>
<feature type="transmembrane region" description="Helical" evidence="5">
    <location>
        <begin position="171"/>
        <end position="190"/>
    </location>
</feature>
<evidence type="ECO:0000256" key="3">
    <source>
        <dbReference type="ARBA" id="ARBA00022989"/>
    </source>
</evidence>
<feature type="transmembrane region" description="Helical" evidence="5">
    <location>
        <begin position="32"/>
        <end position="51"/>
    </location>
</feature>
<protein>
    <submittedName>
        <fullName evidence="7">Integral membrane protein</fullName>
    </submittedName>
</protein>
<dbReference type="InterPro" id="IPR037185">
    <property type="entry name" value="EmrE-like"/>
</dbReference>
<dbReference type="InterPro" id="IPR000620">
    <property type="entry name" value="EamA_dom"/>
</dbReference>
<dbReference type="KEGG" id="ladl:NCTC12735_00834"/>
<evidence type="ECO:0000313" key="9">
    <source>
        <dbReference type="Proteomes" id="UP000054859"/>
    </source>
</evidence>
<feature type="domain" description="EamA" evidence="6">
    <location>
        <begin position="6"/>
        <end position="131"/>
    </location>
</feature>
<name>A0A0W0R3I7_9GAMM</name>
<keyword evidence="3 5" id="KW-1133">Transmembrane helix</keyword>
<accession>A0A0W0R3I7</accession>
<dbReference type="GO" id="GO:0016020">
    <property type="term" value="C:membrane"/>
    <property type="evidence" value="ECO:0007669"/>
    <property type="project" value="UniProtKB-SubCell"/>
</dbReference>
<feature type="transmembrane region" description="Helical" evidence="5">
    <location>
        <begin position="263"/>
        <end position="281"/>
    </location>
</feature>
<keyword evidence="8" id="KW-0614">Plasmid</keyword>
<feature type="transmembrane region" description="Helical" evidence="5">
    <location>
        <begin position="63"/>
        <end position="82"/>
    </location>
</feature>
<dbReference type="AlphaFoldDB" id="A0A0W0R3I7"/>